<keyword evidence="1" id="KW-0812">Transmembrane</keyword>
<dbReference type="OrthoDB" id="5294147at2"/>
<evidence type="ECO:0000313" key="3">
    <source>
        <dbReference type="Proteomes" id="UP000075391"/>
    </source>
</evidence>
<dbReference type="Proteomes" id="UP000075391">
    <property type="component" value="Unassembled WGS sequence"/>
</dbReference>
<protein>
    <submittedName>
        <fullName evidence="2">Uncharacterized protein</fullName>
    </submittedName>
</protein>
<keyword evidence="1" id="KW-1133">Transmembrane helix</keyword>
<organism evidence="2 3">
    <name type="scientific">Bdellovibrio bacteriovorus</name>
    <dbReference type="NCBI Taxonomy" id="959"/>
    <lineage>
        <taxon>Bacteria</taxon>
        <taxon>Pseudomonadati</taxon>
        <taxon>Bdellovibrionota</taxon>
        <taxon>Bdellovibrionia</taxon>
        <taxon>Bdellovibrionales</taxon>
        <taxon>Pseudobdellovibrionaceae</taxon>
        <taxon>Bdellovibrio</taxon>
    </lineage>
</organism>
<reference evidence="2 3" key="1">
    <citation type="submission" date="2016-03" db="EMBL/GenBank/DDBJ databases">
        <authorList>
            <person name="Ploux O."/>
        </authorList>
    </citation>
    <scope>NUCLEOTIDE SEQUENCE [LARGE SCALE GENOMIC DNA]</scope>
    <source>
        <strain evidence="2 3">BER2</strain>
    </source>
</reference>
<evidence type="ECO:0000256" key="1">
    <source>
        <dbReference type="SAM" id="Phobius"/>
    </source>
</evidence>
<dbReference type="RefSeq" id="WP_063245242.1">
    <property type="nucleotide sequence ID" value="NZ_LUKF01000020.1"/>
</dbReference>
<feature type="transmembrane region" description="Helical" evidence="1">
    <location>
        <begin position="44"/>
        <end position="75"/>
    </location>
</feature>
<evidence type="ECO:0000313" key="2">
    <source>
        <dbReference type="EMBL" id="KYG60484.1"/>
    </source>
</evidence>
<comment type="caution">
    <text evidence="2">The sequence shown here is derived from an EMBL/GenBank/DDBJ whole genome shotgun (WGS) entry which is preliminary data.</text>
</comment>
<dbReference type="AlphaFoldDB" id="A0A150WBT1"/>
<dbReference type="EMBL" id="LUKF01000020">
    <property type="protein sequence ID" value="KYG60484.1"/>
    <property type="molecule type" value="Genomic_DNA"/>
</dbReference>
<name>A0A150WBT1_BDEBC</name>
<keyword evidence="1" id="KW-0472">Membrane</keyword>
<gene>
    <name evidence="2" type="ORF">AZI85_13565</name>
</gene>
<sequence>METTGEKIPVTANVGDERTQNGVVYIKWFAPPEKMSQALKKLALFWGIALVSVLIPVFHFVSVPLFFGLGIFFALRSYKSEGKVLSGSVQCPHCLHDVKVKPAELQWPISEICQNCARVVRMEKSVV</sequence>
<proteinExistence type="predicted"/>
<accession>A0A150WBT1</accession>